<reference evidence="1 2" key="1">
    <citation type="submission" date="2018-12" db="EMBL/GenBank/DDBJ databases">
        <authorList>
            <consortium name="Pathogen Informatics"/>
        </authorList>
    </citation>
    <scope>NUCLEOTIDE SEQUENCE [LARGE SCALE GENOMIC DNA]</scope>
    <source>
        <strain evidence="1 2">NCTC11923</strain>
    </source>
</reference>
<dbReference type="EMBL" id="LR134363">
    <property type="protein sequence ID" value="VEG75681.1"/>
    <property type="molecule type" value="Genomic_DNA"/>
</dbReference>
<dbReference type="Proteomes" id="UP000276899">
    <property type="component" value="Chromosome"/>
</dbReference>
<evidence type="ECO:0000313" key="2">
    <source>
        <dbReference type="Proteomes" id="UP000276899"/>
    </source>
</evidence>
<proteinExistence type="predicted"/>
<dbReference type="AlphaFoldDB" id="A0A3S4U3L4"/>
<dbReference type="KEGG" id="asla:NCTC11923_02353"/>
<name>A0A3S4U3L4_9ACTO</name>
<keyword evidence="2" id="KW-1185">Reference proteome</keyword>
<dbReference type="STRING" id="1278298.GCA_000428685_01343"/>
<protein>
    <submittedName>
        <fullName evidence="1">Uncharacterized protein</fullName>
    </submittedName>
</protein>
<dbReference type="RefSeq" id="WP_026427971.1">
    <property type="nucleotide sequence ID" value="NZ_CBCRWE010000035.1"/>
</dbReference>
<sequence>MAYSVGFALPHHTPQIYAATPSQAWAPVYNADGQPRDGADIAEITDLLDLSGWPAGMRG</sequence>
<accession>A0A3S4U3L4</accession>
<organism evidence="1 2">
    <name type="scientific">Actinomyces slackii</name>
    <dbReference type="NCBI Taxonomy" id="52774"/>
    <lineage>
        <taxon>Bacteria</taxon>
        <taxon>Bacillati</taxon>
        <taxon>Actinomycetota</taxon>
        <taxon>Actinomycetes</taxon>
        <taxon>Actinomycetales</taxon>
        <taxon>Actinomycetaceae</taxon>
        <taxon>Actinomyces</taxon>
    </lineage>
</organism>
<evidence type="ECO:0000313" key="1">
    <source>
        <dbReference type="EMBL" id="VEG75681.1"/>
    </source>
</evidence>
<gene>
    <name evidence="1" type="ORF">NCTC11923_02353</name>
</gene>